<evidence type="ECO:0000313" key="2">
    <source>
        <dbReference type="EMBL" id="KAG5394400.1"/>
    </source>
</evidence>
<comment type="caution">
    <text evidence="2">The sequence shown here is derived from an EMBL/GenBank/DDBJ whole genome shotgun (WGS) entry which is preliminary data.</text>
</comment>
<reference evidence="2 3" key="1">
    <citation type="submission" date="2021-03" db="EMBL/GenBank/DDBJ databases">
        <authorList>
            <person name="King G.J."/>
            <person name="Bancroft I."/>
            <person name="Baten A."/>
            <person name="Bloomfield J."/>
            <person name="Borpatragohain P."/>
            <person name="He Z."/>
            <person name="Irish N."/>
            <person name="Irwin J."/>
            <person name="Liu K."/>
            <person name="Mauleon R.P."/>
            <person name="Moore J."/>
            <person name="Morris R."/>
            <person name="Ostergaard L."/>
            <person name="Wang B."/>
            <person name="Wells R."/>
        </authorList>
    </citation>
    <scope>NUCLEOTIDE SEQUENCE [LARGE SCALE GENOMIC DNA]</scope>
    <source>
        <strain evidence="2">R-o-18</strain>
        <tissue evidence="2">Leaf</tissue>
    </source>
</reference>
<proteinExistence type="predicted"/>
<sequence>MVARLLSLEDTEKQRGYEAVDEIPKYPQDHSGCEEVKNEREVIRNSYAGVQMKEPMTISISQPELKAFVEKEKNDLILTASKWAREDDETDDVQKKSYSPESDNTGGVTFKVDDEDLKGSDCVRTQPDNGLDEEQRQIWIKRHQFTLLLMFVPLSVAALYHSKLNRLLAYSEDSREPSKKRYRGETNSQSPPRKSSTRERDHDLDRDRDRGRLRDRGRQHDLNRERDRLEKSSSHDRDDHGRSRERDRDWRRRDLR</sequence>
<keyword evidence="3" id="KW-1185">Reference proteome</keyword>
<organism evidence="2 3">
    <name type="scientific">Brassica rapa subsp. trilocularis</name>
    <dbReference type="NCBI Taxonomy" id="1813537"/>
    <lineage>
        <taxon>Eukaryota</taxon>
        <taxon>Viridiplantae</taxon>
        <taxon>Streptophyta</taxon>
        <taxon>Embryophyta</taxon>
        <taxon>Tracheophyta</taxon>
        <taxon>Spermatophyta</taxon>
        <taxon>Magnoliopsida</taxon>
        <taxon>eudicotyledons</taxon>
        <taxon>Gunneridae</taxon>
        <taxon>Pentapetalae</taxon>
        <taxon>rosids</taxon>
        <taxon>malvids</taxon>
        <taxon>Brassicales</taxon>
        <taxon>Brassicaceae</taxon>
        <taxon>Brassiceae</taxon>
        <taxon>Brassica</taxon>
    </lineage>
</organism>
<evidence type="ECO:0000313" key="3">
    <source>
        <dbReference type="Proteomes" id="UP000823674"/>
    </source>
</evidence>
<protein>
    <submittedName>
        <fullName evidence="2">Uncharacterized protein</fullName>
    </submittedName>
</protein>
<evidence type="ECO:0000256" key="1">
    <source>
        <dbReference type="SAM" id="MobiDB-lite"/>
    </source>
</evidence>
<dbReference type="Proteomes" id="UP000823674">
    <property type="component" value="Chromosome A06"/>
</dbReference>
<feature type="compositionally biased region" description="Polar residues" evidence="1">
    <location>
        <begin position="96"/>
        <end position="107"/>
    </location>
</feature>
<feature type="compositionally biased region" description="Basic and acidic residues" evidence="1">
    <location>
        <begin position="196"/>
        <end position="256"/>
    </location>
</feature>
<dbReference type="EMBL" id="JADBGQ010000006">
    <property type="protein sequence ID" value="KAG5394400.1"/>
    <property type="molecule type" value="Genomic_DNA"/>
</dbReference>
<feature type="region of interest" description="Disordered" evidence="1">
    <location>
        <begin position="172"/>
        <end position="256"/>
    </location>
</feature>
<feature type="compositionally biased region" description="Polar residues" evidence="1">
    <location>
        <begin position="185"/>
        <end position="194"/>
    </location>
</feature>
<feature type="region of interest" description="Disordered" evidence="1">
    <location>
        <begin position="88"/>
        <end position="113"/>
    </location>
</feature>
<accession>A0ABQ7M7U8</accession>
<gene>
    <name evidence="2" type="primary">A06p043570.1_BraROA</name>
    <name evidence="2" type="ORF">IGI04_024363</name>
</gene>
<name>A0ABQ7M7U8_BRACM</name>